<dbReference type="AlphaFoldDB" id="A0AAV9IYH5"/>
<evidence type="ECO:0000256" key="2">
    <source>
        <dbReference type="ARBA" id="ARBA00022980"/>
    </source>
</evidence>
<dbReference type="Gene3D" id="3.100.10.10">
    <property type="match status" value="1"/>
</dbReference>
<organism evidence="7 8">
    <name type="scientific">Cyanidium caldarium</name>
    <name type="common">Red alga</name>
    <dbReference type="NCBI Taxonomy" id="2771"/>
    <lineage>
        <taxon>Eukaryota</taxon>
        <taxon>Rhodophyta</taxon>
        <taxon>Bangiophyceae</taxon>
        <taxon>Cyanidiales</taxon>
        <taxon>Cyanidiaceae</taxon>
        <taxon>Cyanidium</taxon>
    </lineage>
</organism>
<dbReference type="PANTHER" id="PTHR12934">
    <property type="entry name" value="50S RIBOSOMAL PROTEIN L15"/>
    <property type="match status" value="1"/>
</dbReference>
<accession>A0AAV9IYH5</accession>
<feature type="region of interest" description="Disordered" evidence="5">
    <location>
        <begin position="103"/>
        <end position="151"/>
    </location>
</feature>
<keyword evidence="3 4" id="KW-0687">Ribonucleoprotein</keyword>
<sequence length="290" mass="31094">MVMGLGFAGAWIAARAGGSGGRPPSRRPPLPRVGGGATAAPFTLQRRSGTLAPLGSRWLGQRMASSTDASRTPTNHSGLQMKMFDWKRRGESGALAEVLQPNTLRPAPGSRHRKKRVGRGISAGQGKSCGKGMRGQNSRSGGGVRPGFEGGQTPLYRRLPKFVGRPVGKRHKRVKYGVIKLESLNKCQEGDEVTYKSLLESKFICKLNRKLHKVLGDGELRVRNLIVKAHAFTTSAQEKIEAAGGRCVLLNPANGKELVFEQDAEEEAGEGTDNGPAEEEEEEETEGGSG</sequence>
<keyword evidence="2 4" id="KW-0689">Ribosomal protein</keyword>
<evidence type="ECO:0000256" key="4">
    <source>
        <dbReference type="RuleBase" id="RU003888"/>
    </source>
</evidence>
<dbReference type="SUPFAM" id="SSF52080">
    <property type="entry name" value="Ribosomal proteins L15p and L18e"/>
    <property type="match status" value="1"/>
</dbReference>
<evidence type="ECO:0000256" key="1">
    <source>
        <dbReference type="ARBA" id="ARBA00007320"/>
    </source>
</evidence>
<evidence type="ECO:0000259" key="6">
    <source>
        <dbReference type="Pfam" id="PF00828"/>
    </source>
</evidence>
<evidence type="ECO:0000256" key="3">
    <source>
        <dbReference type="ARBA" id="ARBA00023274"/>
    </source>
</evidence>
<dbReference type="Proteomes" id="UP001301350">
    <property type="component" value="Unassembled WGS sequence"/>
</dbReference>
<name>A0AAV9IYH5_CYACA</name>
<reference evidence="7 8" key="1">
    <citation type="submission" date="2022-07" db="EMBL/GenBank/DDBJ databases">
        <title>Genome-wide signatures of adaptation to extreme environments.</title>
        <authorList>
            <person name="Cho C.H."/>
            <person name="Yoon H.S."/>
        </authorList>
    </citation>
    <scope>NUCLEOTIDE SEQUENCE [LARGE SCALE GENOMIC DNA]</scope>
    <source>
        <strain evidence="7 8">DBV 063 E5</strain>
    </source>
</reference>
<comment type="caution">
    <text evidence="7">The sequence shown here is derived from an EMBL/GenBank/DDBJ whole genome shotgun (WGS) entry which is preliminary data.</text>
</comment>
<comment type="similarity">
    <text evidence="1 4">Belongs to the universal ribosomal protein uL15 family.</text>
</comment>
<gene>
    <name evidence="7" type="ORF">CDCA_CDCA11G3171</name>
</gene>
<dbReference type="InterPro" id="IPR021131">
    <property type="entry name" value="Ribosomal_uL15/eL18"/>
</dbReference>
<feature type="compositionally biased region" description="Gly residues" evidence="5">
    <location>
        <begin position="140"/>
        <end position="150"/>
    </location>
</feature>
<dbReference type="GO" id="GO:0022625">
    <property type="term" value="C:cytosolic large ribosomal subunit"/>
    <property type="evidence" value="ECO:0007669"/>
    <property type="project" value="TreeGrafter"/>
</dbReference>
<dbReference type="EMBL" id="JANCYW010000011">
    <property type="protein sequence ID" value="KAK4537146.1"/>
    <property type="molecule type" value="Genomic_DNA"/>
</dbReference>
<protein>
    <recommendedName>
        <fullName evidence="6">Large ribosomal subunit protein uL15/eL18 domain-containing protein</fullName>
    </recommendedName>
</protein>
<feature type="domain" description="Large ribosomal subunit protein uL15/eL18" evidence="6">
    <location>
        <begin position="184"/>
        <end position="248"/>
    </location>
</feature>
<feature type="region of interest" description="Disordered" evidence="5">
    <location>
        <begin position="260"/>
        <end position="290"/>
    </location>
</feature>
<dbReference type="PROSITE" id="PS00475">
    <property type="entry name" value="RIBOSOMAL_L15"/>
    <property type="match status" value="1"/>
</dbReference>
<evidence type="ECO:0000256" key="5">
    <source>
        <dbReference type="SAM" id="MobiDB-lite"/>
    </source>
</evidence>
<dbReference type="InterPro" id="IPR030878">
    <property type="entry name" value="Ribosomal_uL15"/>
</dbReference>
<dbReference type="NCBIfam" id="TIGR01071">
    <property type="entry name" value="rplO_bact"/>
    <property type="match status" value="1"/>
</dbReference>
<keyword evidence="8" id="KW-1185">Reference proteome</keyword>
<dbReference type="InterPro" id="IPR005749">
    <property type="entry name" value="Ribosomal_uL15_bac-type"/>
</dbReference>
<feature type="compositionally biased region" description="Gly residues" evidence="5">
    <location>
        <begin position="121"/>
        <end position="133"/>
    </location>
</feature>
<feature type="region of interest" description="Disordered" evidence="5">
    <location>
        <begin position="16"/>
        <end position="81"/>
    </location>
</feature>
<dbReference type="GO" id="GO:0003735">
    <property type="term" value="F:structural constituent of ribosome"/>
    <property type="evidence" value="ECO:0007669"/>
    <property type="project" value="InterPro"/>
</dbReference>
<dbReference type="GO" id="GO:0006412">
    <property type="term" value="P:translation"/>
    <property type="evidence" value="ECO:0007669"/>
    <property type="project" value="InterPro"/>
</dbReference>
<evidence type="ECO:0000313" key="8">
    <source>
        <dbReference type="Proteomes" id="UP001301350"/>
    </source>
</evidence>
<dbReference type="InterPro" id="IPR036227">
    <property type="entry name" value="Ribosomal_uL15/eL18_sf"/>
</dbReference>
<evidence type="ECO:0000313" key="7">
    <source>
        <dbReference type="EMBL" id="KAK4537146.1"/>
    </source>
</evidence>
<dbReference type="InterPro" id="IPR001196">
    <property type="entry name" value="Ribosomal_uL15_CS"/>
</dbReference>
<dbReference type="PANTHER" id="PTHR12934:SF11">
    <property type="entry name" value="LARGE RIBOSOMAL SUBUNIT PROTEIN UL15M"/>
    <property type="match status" value="1"/>
</dbReference>
<dbReference type="Pfam" id="PF00828">
    <property type="entry name" value="Ribosomal_L27A"/>
    <property type="match status" value="1"/>
</dbReference>
<dbReference type="HAMAP" id="MF_01341">
    <property type="entry name" value="Ribosomal_uL15"/>
    <property type="match status" value="1"/>
</dbReference>
<proteinExistence type="inferred from homology"/>
<feature type="compositionally biased region" description="Polar residues" evidence="5">
    <location>
        <begin position="63"/>
        <end position="78"/>
    </location>
</feature>